<evidence type="ECO:0008006" key="3">
    <source>
        <dbReference type="Google" id="ProtNLM"/>
    </source>
</evidence>
<evidence type="ECO:0000313" key="1">
    <source>
        <dbReference type="EMBL" id="OUR96275.1"/>
    </source>
</evidence>
<proteinExistence type="predicted"/>
<evidence type="ECO:0000313" key="2">
    <source>
        <dbReference type="Proteomes" id="UP000196531"/>
    </source>
</evidence>
<gene>
    <name evidence="1" type="ORF">A9Q84_07915</name>
</gene>
<protein>
    <recommendedName>
        <fullName evidence="3">STAS domain-containing protein</fullName>
    </recommendedName>
</protein>
<dbReference type="AlphaFoldDB" id="A0A1Y5F6C0"/>
<comment type="caution">
    <text evidence="1">The sequence shown here is derived from an EMBL/GenBank/DDBJ whole genome shotgun (WGS) entry which is preliminary data.</text>
</comment>
<reference evidence="2" key="1">
    <citation type="journal article" date="2017" name="Proc. Natl. Acad. Sci. U.S.A.">
        <title>Simulation of Deepwater Horizon oil plume reveals substrate specialization within a complex community of hydrocarbon-degraders.</title>
        <authorList>
            <person name="Hu P."/>
            <person name="Dubinsky E.A."/>
            <person name="Probst A.J."/>
            <person name="Wang J."/>
            <person name="Sieber C.M.K."/>
            <person name="Tom L.M."/>
            <person name="Gardinali P."/>
            <person name="Banfield J.F."/>
            <person name="Atlas R.M."/>
            <person name="Andersen G.L."/>
        </authorList>
    </citation>
    <scope>NUCLEOTIDE SEQUENCE [LARGE SCALE GENOMIC DNA]</scope>
</reference>
<sequence>MSDKLTTKYDIDGDTAIVYFKGMIDEDSEFETIKGLSNKTYIFDFDEVSLINSCGIREWVNFLETIPKDVSLTYRNCRQIIIEQINMVHGFIRTGACVESFYAPYYCESCDEEFKVHLKSVDVKDSKAPVVTCSKCQKSELEFDAIEQQYFQFIK</sequence>
<organism evidence="1 2">
    <name type="scientific">Halobacteriovorax marinus</name>
    <dbReference type="NCBI Taxonomy" id="97084"/>
    <lineage>
        <taxon>Bacteria</taxon>
        <taxon>Pseudomonadati</taxon>
        <taxon>Bdellovibrionota</taxon>
        <taxon>Bacteriovoracia</taxon>
        <taxon>Bacteriovoracales</taxon>
        <taxon>Halobacteriovoraceae</taxon>
        <taxon>Halobacteriovorax</taxon>
    </lineage>
</organism>
<name>A0A1Y5F6C0_9BACT</name>
<dbReference type="EMBL" id="MAAO01000006">
    <property type="protein sequence ID" value="OUR96275.1"/>
    <property type="molecule type" value="Genomic_DNA"/>
</dbReference>
<dbReference type="Proteomes" id="UP000196531">
    <property type="component" value="Unassembled WGS sequence"/>
</dbReference>
<accession>A0A1Y5F6C0</accession>